<dbReference type="KEGG" id="pry:Prubr_62130"/>
<sequence>MTAAGGPVEALPASSGQDRLWFFDQLEPGNPLYNVHFAVRLRGPLRADALATALQTVVDRHEALRTTLRAVDGQPRQLIGPAVAVPTPVTDLTSVPASERAGTASARAADHARTAFDLATGPLLRSDLLRFADDDHAWLLTLHHAVCDGWSAEVLFGEVSEAYLAAVQQRPADLPDLPLQYADFALWQRDVLADGGLDDQLAHWRDRLDGAAPLLDLPTDHPRPATQSYTGALLEAVVPDDLADAVRELARRERATPFMTLLAAFAVVLHRHTGVDDLVVGTAVGGRGRVELERLIGFFTNTVALRLDLAGGPTFRELLARTRTVVADAQSHADLPFEQVVQALRPDREPSYHPIFQVMFDVQPGGLGALRLPGVRATDVPVLDRRISLFDFSVSVVDGAELRLVAEYATDLFTADTVARLLAAYQAVLAGVAAHPDRPVGALPLMTGAERDRILAAADRRAQAAPPATLTDLFAAAAARSPLAPALHDAATGVTYDYRELSDWSGDVAARLHAAGVRPGALVALLCRRSPAAVAGLLGILRAGAAYLPLDPDSPPGRIAALLADAGPAVVVVEPELRAMLPAGGPAVLAVEPVPPSIAAAPPEVHIGPDDLAYVMYTSGSTGRPKGVLVPHRGVANYAAADRTEYGLTAADRVLQFTALMFDVSAEELWPCLATGACLVLRADDMIDTAREFFTACDRLGVTVVHLPTAYFHELVAECERDGLRPPAGLRVVAIGGEATTPARIAVWRRLAPHARLSNAYGPTETSIATTLAALSGPGVPEVGSRVPIGPPVAGSAVHVLDAELAPVPAGVVGAVYVGGAGLARGYLGRPELTADRFVPSPFGVGERLYRTGDLARTLPDGQLEFCGRVDAQVKIRGHRIEPGEVEAALTTLPEVRHAVVVARPTARGDHELFAYVEPVSAPVPDLDRRLRDRLGELLPAYLVPTGWLVVTALPRTGTDKIDRGALPEPPPVPAAPSGPEPRTAAERLVARVWCEVLGVDRVGPDDDFFALGGHSLLATQVVARLRRELGPDVRLRQVFELPRLSAFAAALPPAAAAGPAGPAPTRPAMPALRRATGDELLAGLFDAAAAPGVANLLQRTAGAPATVRREGTDRTQES</sequence>
<dbReference type="InterPro" id="IPR025110">
    <property type="entry name" value="AMP-bd_C"/>
</dbReference>
<dbReference type="Gene3D" id="3.40.50.980">
    <property type="match status" value="2"/>
</dbReference>
<evidence type="ECO:0000256" key="1">
    <source>
        <dbReference type="ARBA" id="ARBA00001957"/>
    </source>
</evidence>
<organism evidence="6 7">
    <name type="scientific">Polymorphospora rubra</name>
    <dbReference type="NCBI Taxonomy" id="338584"/>
    <lineage>
        <taxon>Bacteria</taxon>
        <taxon>Bacillati</taxon>
        <taxon>Actinomycetota</taxon>
        <taxon>Actinomycetes</taxon>
        <taxon>Micromonosporales</taxon>
        <taxon>Micromonosporaceae</taxon>
        <taxon>Polymorphospora</taxon>
    </lineage>
</organism>
<keyword evidence="2" id="KW-0596">Phosphopantetheine</keyword>
<proteinExistence type="predicted"/>
<dbReference type="RefSeq" id="WP_212818351.1">
    <property type="nucleotide sequence ID" value="NZ_AP023359.1"/>
</dbReference>
<dbReference type="GO" id="GO:0003824">
    <property type="term" value="F:catalytic activity"/>
    <property type="evidence" value="ECO:0007669"/>
    <property type="project" value="InterPro"/>
</dbReference>
<dbReference type="AlphaFoldDB" id="A0A810N6K7"/>
<dbReference type="Gene3D" id="3.30.559.30">
    <property type="entry name" value="Nonribosomal peptide synthetase, condensation domain"/>
    <property type="match status" value="1"/>
</dbReference>
<dbReference type="GO" id="GO:0043041">
    <property type="term" value="P:amino acid activation for nonribosomal peptide biosynthetic process"/>
    <property type="evidence" value="ECO:0007669"/>
    <property type="project" value="TreeGrafter"/>
</dbReference>
<protein>
    <recommendedName>
        <fullName evidence="5">Carrier domain-containing protein</fullName>
    </recommendedName>
</protein>
<feature type="domain" description="Carrier" evidence="5">
    <location>
        <begin position="981"/>
        <end position="1056"/>
    </location>
</feature>
<dbReference type="InterPro" id="IPR045851">
    <property type="entry name" value="AMP-bd_C_sf"/>
</dbReference>
<feature type="region of interest" description="Disordered" evidence="4">
    <location>
        <begin position="961"/>
        <end position="982"/>
    </location>
</feature>
<dbReference type="FunFam" id="3.40.50.980:FF:000001">
    <property type="entry name" value="Non-ribosomal peptide synthetase"/>
    <property type="match status" value="1"/>
</dbReference>
<dbReference type="InterPro" id="IPR001242">
    <property type="entry name" value="Condensation_dom"/>
</dbReference>
<reference evidence="6" key="1">
    <citation type="submission" date="2020-08" db="EMBL/GenBank/DDBJ databases">
        <title>Whole genome shotgun sequence of Polymorphospora rubra NBRC 101157.</title>
        <authorList>
            <person name="Komaki H."/>
            <person name="Tamura T."/>
        </authorList>
    </citation>
    <scope>NUCLEOTIDE SEQUENCE</scope>
    <source>
        <strain evidence="6">NBRC 101157</strain>
    </source>
</reference>
<dbReference type="NCBIfam" id="TIGR01733">
    <property type="entry name" value="AA-adenyl-dom"/>
    <property type="match status" value="1"/>
</dbReference>
<dbReference type="GO" id="GO:0008610">
    <property type="term" value="P:lipid biosynthetic process"/>
    <property type="evidence" value="ECO:0007669"/>
    <property type="project" value="UniProtKB-ARBA"/>
</dbReference>
<dbReference type="Pfam" id="PF00501">
    <property type="entry name" value="AMP-binding"/>
    <property type="match status" value="1"/>
</dbReference>
<dbReference type="FunFam" id="1.10.1200.10:FF:000016">
    <property type="entry name" value="Non-ribosomal peptide synthase"/>
    <property type="match status" value="1"/>
</dbReference>
<dbReference type="GO" id="GO:0044550">
    <property type="term" value="P:secondary metabolite biosynthetic process"/>
    <property type="evidence" value="ECO:0007669"/>
    <property type="project" value="TreeGrafter"/>
</dbReference>
<dbReference type="Pfam" id="PF00550">
    <property type="entry name" value="PP-binding"/>
    <property type="match status" value="1"/>
</dbReference>
<dbReference type="Proteomes" id="UP000680866">
    <property type="component" value="Chromosome"/>
</dbReference>
<dbReference type="FunFam" id="2.30.38.10:FF:000001">
    <property type="entry name" value="Non-ribosomal peptide synthetase PvdI"/>
    <property type="match status" value="1"/>
</dbReference>
<dbReference type="InterPro" id="IPR010071">
    <property type="entry name" value="AA_adenyl_dom"/>
</dbReference>
<dbReference type="FunFam" id="3.40.50.12780:FF:000012">
    <property type="entry name" value="Non-ribosomal peptide synthetase"/>
    <property type="match status" value="1"/>
</dbReference>
<dbReference type="PROSITE" id="PS00455">
    <property type="entry name" value="AMP_BINDING"/>
    <property type="match status" value="1"/>
</dbReference>
<dbReference type="PROSITE" id="PS00012">
    <property type="entry name" value="PHOSPHOPANTETHEINE"/>
    <property type="match status" value="1"/>
</dbReference>
<dbReference type="SUPFAM" id="SSF47336">
    <property type="entry name" value="ACP-like"/>
    <property type="match status" value="1"/>
</dbReference>
<keyword evidence="7" id="KW-1185">Reference proteome</keyword>
<evidence type="ECO:0000256" key="2">
    <source>
        <dbReference type="ARBA" id="ARBA00022450"/>
    </source>
</evidence>
<dbReference type="PANTHER" id="PTHR45527:SF1">
    <property type="entry name" value="FATTY ACID SYNTHASE"/>
    <property type="match status" value="1"/>
</dbReference>
<dbReference type="GO" id="GO:0031177">
    <property type="term" value="F:phosphopantetheine binding"/>
    <property type="evidence" value="ECO:0007669"/>
    <property type="project" value="InterPro"/>
</dbReference>
<name>A0A810N6K7_9ACTN</name>
<dbReference type="InterPro" id="IPR029058">
    <property type="entry name" value="AB_hydrolase_fold"/>
</dbReference>
<dbReference type="Gene3D" id="3.30.300.30">
    <property type="match status" value="1"/>
</dbReference>
<gene>
    <name evidence="6" type="ORF">Prubr_62130</name>
</gene>
<dbReference type="Pfam" id="PF13193">
    <property type="entry name" value="AMP-binding_C"/>
    <property type="match status" value="1"/>
</dbReference>
<dbReference type="Gene3D" id="2.30.38.10">
    <property type="entry name" value="Luciferase, Domain 3"/>
    <property type="match status" value="1"/>
</dbReference>
<dbReference type="SMART" id="SM00823">
    <property type="entry name" value="PKS_PP"/>
    <property type="match status" value="1"/>
</dbReference>
<feature type="compositionally biased region" description="Pro residues" evidence="4">
    <location>
        <begin position="968"/>
        <end position="980"/>
    </location>
</feature>
<dbReference type="SUPFAM" id="SSF52777">
    <property type="entry name" value="CoA-dependent acyltransferases"/>
    <property type="match status" value="2"/>
</dbReference>
<dbReference type="CDD" id="cd19531">
    <property type="entry name" value="LCL_NRPS-like"/>
    <property type="match status" value="1"/>
</dbReference>
<dbReference type="SUPFAM" id="SSF56801">
    <property type="entry name" value="Acetyl-CoA synthetase-like"/>
    <property type="match status" value="1"/>
</dbReference>
<dbReference type="EMBL" id="AP023359">
    <property type="protein sequence ID" value="BCJ69192.1"/>
    <property type="molecule type" value="Genomic_DNA"/>
</dbReference>
<keyword evidence="3" id="KW-0597">Phosphoprotein</keyword>
<dbReference type="PROSITE" id="PS50075">
    <property type="entry name" value="CARRIER"/>
    <property type="match status" value="1"/>
</dbReference>
<evidence type="ECO:0000256" key="3">
    <source>
        <dbReference type="ARBA" id="ARBA00022553"/>
    </source>
</evidence>
<dbReference type="CDD" id="cd05930">
    <property type="entry name" value="A_NRPS"/>
    <property type="match status" value="1"/>
</dbReference>
<evidence type="ECO:0000256" key="4">
    <source>
        <dbReference type="SAM" id="MobiDB-lite"/>
    </source>
</evidence>
<dbReference type="InterPro" id="IPR020459">
    <property type="entry name" value="AMP-binding"/>
</dbReference>
<dbReference type="Gene3D" id="3.40.50.1820">
    <property type="entry name" value="alpha/beta hydrolase"/>
    <property type="match status" value="1"/>
</dbReference>
<dbReference type="GO" id="GO:0005737">
    <property type="term" value="C:cytoplasm"/>
    <property type="evidence" value="ECO:0007669"/>
    <property type="project" value="TreeGrafter"/>
</dbReference>
<comment type="cofactor">
    <cofactor evidence="1">
        <name>pantetheine 4'-phosphate</name>
        <dbReference type="ChEBI" id="CHEBI:47942"/>
    </cofactor>
</comment>
<dbReference type="InterPro" id="IPR009081">
    <property type="entry name" value="PP-bd_ACP"/>
</dbReference>
<accession>A0A810N6K7</accession>
<dbReference type="GO" id="GO:0072330">
    <property type="term" value="P:monocarboxylic acid biosynthetic process"/>
    <property type="evidence" value="ECO:0007669"/>
    <property type="project" value="UniProtKB-ARBA"/>
</dbReference>
<evidence type="ECO:0000259" key="5">
    <source>
        <dbReference type="PROSITE" id="PS50075"/>
    </source>
</evidence>
<evidence type="ECO:0000313" key="7">
    <source>
        <dbReference type="Proteomes" id="UP000680866"/>
    </source>
</evidence>
<dbReference type="InterPro" id="IPR006162">
    <property type="entry name" value="Ppantetheine_attach_site"/>
</dbReference>
<dbReference type="Pfam" id="PF00668">
    <property type="entry name" value="Condensation"/>
    <property type="match status" value="1"/>
</dbReference>
<evidence type="ECO:0000313" key="6">
    <source>
        <dbReference type="EMBL" id="BCJ69192.1"/>
    </source>
</evidence>
<dbReference type="InterPro" id="IPR020845">
    <property type="entry name" value="AMP-binding_CS"/>
</dbReference>
<dbReference type="PRINTS" id="PR00154">
    <property type="entry name" value="AMPBINDING"/>
</dbReference>
<dbReference type="InterPro" id="IPR020806">
    <property type="entry name" value="PKS_PP-bd"/>
</dbReference>
<dbReference type="InterPro" id="IPR000873">
    <property type="entry name" value="AMP-dep_synth/lig_dom"/>
</dbReference>
<dbReference type="PANTHER" id="PTHR45527">
    <property type="entry name" value="NONRIBOSOMAL PEPTIDE SYNTHETASE"/>
    <property type="match status" value="1"/>
</dbReference>
<dbReference type="InterPro" id="IPR023213">
    <property type="entry name" value="CAT-like_dom_sf"/>
</dbReference>
<dbReference type="Gene3D" id="3.30.559.10">
    <property type="entry name" value="Chloramphenicol acetyltransferase-like domain"/>
    <property type="match status" value="1"/>
</dbReference>
<dbReference type="InterPro" id="IPR036736">
    <property type="entry name" value="ACP-like_sf"/>
</dbReference>